<feature type="domain" description="Beta-lactamase-related" evidence="1">
    <location>
        <begin position="14"/>
        <end position="357"/>
    </location>
</feature>
<gene>
    <name evidence="2" type="ORF">PSALAMII_LOCUS557</name>
</gene>
<evidence type="ECO:0000313" key="2">
    <source>
        <dbReference type="EMBL" id="CAG8241474.1"/>
    </source>
</evidence>
<dbReference type="Proteomes" id="UP001152646">
    <property type="component" value="Unassembled WGS sequence"/>
</dbReference>
<comment type="caution">
    <text evidence="2">The sequence shown here is derived from an EMBL/GenBank/DDBJ whole genome shotgun (WGS) entry which is preliminary data.</text>
</comment>
<dbReference type="Pfam" id="PF00144">
    <property type="entry name" value="Beta-lactamase"/>
    <property type="match status" value="1"/>
</dbReference>
<sequence length="384" mass="42038">MAVQGSCDPLFNRVRDLVQERLDLGEETGVSLCINIDGKNVLDIWGGHADAEKTRAWEENTLTVVWSSTKVITALAALKLIDQGLLDPEERVFKYWPEFGVNGKEDVRVWHFLTHSSGLPSWTEPITMEILYDTPTSTGMLERQAPWFTPGSATGYQMLNHGHLIGELVRRVSGKPLKQFIADELADPLGADFALGVSDEKQARTSDIVPPPPLDLPEGIDMDSIMVKTFLNPVPDAKASMTPEYRATEIGAANGFTNARGLGRIASIVSLNGTVDNKQYLSPQTIEKIYQERISGPDLVLGFNLRMGLGLGLPVPETVSYIPEGNIAFWCGWGGSMVVMDLDRRMTITYAMNQMGSGLVGNANSAIYIKAIYDIMAESAKSSL</sequence>
<dbReference type="OrthoDB" id="5946976at2759"/>
<accession>A0A9W4I8R9</accession>
<proteinExistence type="predicted"/>
<reference evidence="2" key="1">
    <citation type="submission" date="2021-07" db="EMBL/GenBank/DDBJ databases">
        <authorList>
            <person name="Branca A.L. A."/>
        </authorList>
    </citation>
    <scope>NUCLEOTIDE SEQUENCE</scope>
</reference>
<dbReference type="Gene3D" id="3.40.710.10">
    <property type="entry name" value="DD-peptidase/beta-lactamase superfamily"/>
    <property type="match status" value="1"/>
</dbReference>
<dbReference type="EMBL" id="CAJVPA010000022">
    <property type="protein sequence ID" value="CAG8241474.1"/>
    <property type="molecule type" value="Genomic_DNA"/>
</dbReference>
<dbReference type="PANTHER" id="PTHR43319">
    <property type="entry name" value="BETA-LACTAMASE-RELATED"/>
    <property type="match status" value="1"/>
</dbReference>
<organism evidence="2 3">
    <name type="scientific">Penicillium salamii</name>
    <dbReference type="NCBI Taxonomy" id="1612424"/>
    <lineage>
        <taxon>Eukaryota</taxon>
        <taxon>Fungi</taxon>
        <taxon>Dikarya</taxon>
        <taxon>Ascomycota</taxon>
        <taxon>Pezizomycotina</taxon>
        <taxon>Eurotiomycetes</taxon>
        <taxon>Eurotiomycetidae</taxon>
        <taxon>Eurotiales</taxon>
        <taxon>Aspergillaceae</taxon>
        <taxon>Penicillium</taxon>
    </lineage>
</organism>
<dbReference type="AlphaFoldDB" id="A0A9W4I8R9"/>
<evidence type="ECO:0000259" key="1">
    <source>
        <dbReference type="Pfam" id="PF00144"/>
    </source>
</evidence>
<dbReference type="InterPro" id="IPR001466">
    <property type="entry name" value="Beta-lactam-related"/>
</dbReference>
<protein>
    <recommendedName>
        <fullName evidence="1">Beta-lactamase-related domain-containing protein</fullName>
    </recommendedName>
</protein>
<dbReference type="InterPro" id="IPR052907">
    <property type="entry name" value="Beta-lactamase/esterase"/>
</dbReference>
<dbReference type="SUPFAM" id="SSF56601">
    <property type="entry name" value="beta-lactamase/transpeptidase-like"/>
    <property type="match status" value="1"/>
</dbReference>
<name>A0A9W4I8R9_9EURO</name>
<dbReference type="InterPro" id="IPR012338">
    <property type="entry name" value="Beta-lactam/transpept-like"/>
</dbReference>
<dbReference type="PANTHER" id="PTHR43319:SF3">
    <property type="entry name" value="BETA-LACTAMASE-RELATED DOMAIN-CONTAINING PROTEIN"/>
    <property type="match status" value="1"/>
</dbReference>
<evidence type="ECO:0000313" key="3">
    <source>
        <dbReference type="Proteomes" id="UP001152646"/>
    </source>
</evidence>